<dbReference type="OrthoDB" id="5803672at2759"/>
<sequence>MRSNLITRVTERIGAIPFAVMLYWMAASKLAEEQGNFLELDPIHHSAAHFDSEGQVCAQAAALFERTRSRSLVVAGASRYAVKGDHRSECQRQFQIADAAHNSRTMFHWVNTVLKDLAEEDVRTGGIEDDHFFVQWHGMSETSCVASDVFISTGIANNSVYDKNIPANKLMLSFNRLAVDLRLEAKTPRQDVQCKLTAGTNVFGRYVNGVPGESVCNTTAQEKDVIGRFVHVEQKAASRDNISLWTSVIEDAFPVAHASQPIAATILTALGLLCTLLF</sequence>
<dbReference type="EMBL" id="JARK01000232">
    <property type="protein sequence ID" value="EYC40036.1"/>
    <property type="molecule type" value="Genomic_DNA"/>
</dbReference>
<proteinExistence type="predicted"/>
<dbReference type="Proteomes" id="UP000024635">
    <property type="component" value="Unassembled WGS sequence"/>
</dbReference>
<dbReference type="STRING" id="53326.A0A016WKE8"/>
<comment type="caution">
    <text evidence="1">The sequence shown here is derived from an EMBL/GenBank/DDBJ whole genome shotgun (WGS) entry which is preliminary data.</text>
</comment>
<dbReference type="AlphaFoldDB" id="A0A016WKE8"/>
<reference evidence="2" key="1">
    <citation type="journal article" date="2015" name="Nat. Genet.">
        <title>The genome and transcriptome of the zoonotic hookworm Ancylostoma ceylanicum identify infection-specific gene families.</title>
        <authorList>
            <person name="Schwarz E.M."/>
            <person name="Hu Y."/>
            <person name="Antoshechkin I."/>
            <person name="Miller M.M."/>
            <person name="Sternberg P.W."/>
            <person name="Aroian R.V."/>
        </authorList>
    </citation>
    <scope>NUCLEOTIDE SEQUENCE</scope>
    <source>
        <strain evidence="2">HY135</strain>
    </source>
</reference>
<evidence type="ECO:0000313" key="2">
    <source>
        <dbReference type="Proteomes" id="UP000024635"/>
    </source>
</evidence>
<organism evidence="1 2">
    <name type="scientific">Ancylostoma ceylanicum</name>
    <dbReference type="NCBI Taxonomy" id="53326"/>
    <lineage>
        <taxon>Eukaryota</taxon>
        <taxon>Metazoa</taxon>
        <taxon>Ecdysozoa</taxon>
        <taxon>Nematoda</taxon>
        <taxon>Chromadorea</taxon>
        <taxon>Rhabditida</taxon>
        <taxon>Rhabditina</taxon>
        <taxon>Rhabditomorpha</taxon>
        <taxon>Strongyloidea</taxon>
        <taxon>Ancylostomatidae</taxon>
        <taxon>Ancylostomatinae</taxon>
        <taxon>Ancylostoma</taxon>
    </lineage>
</organism>
<protein>
    <submittedName>
        <fullName evidence="1">Uncharacterized protein</fullName>
    </submittedName>
</protein>
<evidence type="ECO:0000313" key="1">
    <source>
        <dbReference type="EMBL" id="EYC40036.1"/>
    </source>
</evidence>
<accession>A0A016WKE8</accession>
<gene>
    <name evidence="1" type="primary">Acey_s0632.g883</name>
    <name evidence="1" type="ORF">Y032_0632g883</name>
</gene>
<keyword evidence="2" id="KW-1185">Reference proteome</keyword>
<name>A0A016WKE8_9BILA</name>